<proteinExistence type="predicted"/>
<dbReference type="Proteomes" id="UP001165080">
    <property type="component" value="Unassembled WGS sequence"/>
</dbReference>
<evidence type="ECO:0000313" key="3">
    <source>
        <dbReference type="Proteomes" id="UP001165080"/>
    </source>
</evidence>
<dbReference type="AlphaFoldDB" id="A0A9W6BGP3"/>
<accession>A0A9W6BGP3</accession>
<comment type="caution">
    <text evidence="2">The sequence shown here is derived from an EMBL/GenBank/DDBJ whole genome shotgun (WGS) entry which is preliminary data.</text>
</comment>
<sequence>MSLVTSWEALDSVTFDEMVTNALQTPGISWRVNIVSPCVAEDAAALGNPARTVAVLSKRTTQAVLKLDVVVPPPSSRGTPPGQLLGCGGGVFEIDGVGRISGVIEEDIRPPGLLFGLPQEDIVGAQLGSLLRLLPGQSPVGLLTDSGIAKKSALKATSRKGKVAVKQKQLASMHEDLAGTKERWAAGKALAETRGAEIAELKAQLEYLRELEYKIEQERRKLHNTIQDLTA</sequence>
<organism evidence="2 3">
    <name type="scientific">Pleodorina starrii</name>
    <dbReference type="NCBI Taxonomy" id="330485"/>
    <lineage>
        <taxon>Eukaryota</taxon>
        <taxon>Viridiplantae</taxon>
        <taxon>Chlorophyta</taxon>
        <taxon>core chlorophytes</taxon>
        <taxon>Chlorophyceae</taxon>
        <taxon>CS clade</taxon>
        <taxon>Chlamydomonadales</taxon>
        <taxon>Volvocaceae</taxon>
        <taxon>Pleodorina</taxon>
    </lineage>
</organism>
<evidence type="ECO:0000313" key="2">
    <source>
        <dbReference type="EMBL" id="GLC51827.1"/>
    </source>
</evidence>
<feature type="coiled-coil region" evidence="1">
    <location>
        <begin position="201"/>
        <end position="228"/>
    </location>
</feature>
<keyword evidence="3" id="KW-1185">Reference proteome</keyword>
<reference evidence="2 3" key="1">
    <citation type="journal article" date="2023" name="Commun. Biol.">
        <title>Reorganization of the ancestral sex-determining regions during the evolution of trioecy in Pleodorina starrii.</title>
        <authorList>
            <person name="Takahashi K."/>
            <person name="Suzuki S."/>
            <person name="Kawai-Toyooka H."/>
            <person name="Yamamoto K."/>
            <person name="Hamaji T."/>
            <person name="Ootsuki R."/>
            <person name="Yamaguchi H."/>
            <person name="Kawachi M."/>
            <person name="Higashiyama T."/>
            <person name="Nozaki H."/>
        </authorList>
    </citation>
    <scope>NUCLEOTIDE SEQUENCE [LARGE SCALE GENOMIC DNA]</scope>
    <source>
        <strain evidence="2 3">NIES-4479</strain>
    </source>
</reference>
<keyword evidence="1" id="KW-0175">Coiled coil</keyword>
<protein>
    <submittedName>
        <fullName evidence="2">Uncharacterized protein</fullName>
    </submittedName>
</protein>
<name>A0A9W6BGP3_9CHLO</name>
<gene>
    <name evidence="2" type="primary">PLESTMB000191</name>
    <name evidence="2" type="ORF">PLESTB_000552800</name>
</gene>
<evidence type="ECO:0000256" key="1">
    <source>
        <dbReference type="SAM" id="Coils"/>
    </source>
</evidence>
<dbReference type="EMBL" id="BRXU01000005">
    <property type="protein sequence ID" value="GLC51827.1"/>
    <property type="molecule type" value="Genomic_DNA"/>
</dbReference>